<keyword evidence="6" id="KW-0408">Iron</keyword>
<dbReference type="InterPro" id="IPR001433">
    <property type="entry name" value="OxRdtase_FAD/NAD-bd"/>
</dbReference>
<dbReference type="PANTHER" id="PTHR47354">
    <property type="entry name" value="NADH OXIDOREDUCTASE HCR"/>
    <property type="match status" value="1"/>
</dbReference>
<evidence type="ECO:0000256" key="1">
    <source>
        <dbReference type="ARBA" id="ARBA00001974"/>
    </source>
</evidence>
<protein>
    <submittedName>
        <fullName evidence="10">PDR/VanB family oxidoreductase</fullName>
    </submittedName>
</protein>
<comment type="cofactor">
    <cofactor evidence="1">
        <name>FAD</name>
        <dbReference type="ChEBI" id="CHEBI:57692"/>
    </cofactor>
</comment>
<reference evidence="10 11" key="1">
    <citation type="submission" date="2024-09" db="EMBL/GenBank/DDBJ databases">
        <authorList>
            <person name="Sun Q."/>
            <person name="Mori K."/>
        </authorList>
    </citation>
    <scope>NUCLEOTIDE SEQUENCE [LARGE SCALE GENOMIC DNA]</scope>
    <source>
        <strain evidence="10 11">JCM 1334</strain>
    </source>
</reference>
<keyword evidence="7" id="KW-0411">Iron-sulfur</keyword>
<comment type="caution">
    <text evidence="10">The sequence shown here is derived from an EMBL/GenBank/DDBJ whole genome shotgun (WGS) entry which is preliminary data.</text>
</comment>
<dbReference type="InterPro" id="IPR039261">
    <property type="entry name" value="FNR_nucleotide-bd"/>
</dbReference>
<dbReference type="InterPro" id="IPR050415">
    <property type="entry name" value="MRET"/>
</dbReference>
<dbReference type="PROSITE" id="PS51085">
    <property type="entry name" value="2FE2S_FER_2"/>
    <property type="match status" value="1"/>
</dbReference>
<evidence type="ECO:0000259" key="9">
    <source>
        <dbReference type="PROSITE" id="PS51384"/>
    </source>
</evidence>
<dbReference type="InterPro" id="IPR006058">
    <property type="entry name" value="2Fe2S_fd_BS"/>
</dbReference>
<sequence length="331" mass="36100">MTTTHAETRDRGAGSTAHEILTLRVVERHNQSDGVIALTLERPDGQPLPEWTPGAHIDVHVGQDAVRQYSLCSDPADNTHWRVGVLNVADGRGGSRLLHETVHEGSTIQIGMPRNNFGLAPSPRYRFVAGGIGITPILPMLRQATRDGADWTLVYGGRSRSSMAFLDELAPYGARVQFVPEDTDGRVDFASYFAEVQADTLVYACGPEPLLRVVEGATEHWPEGSLHLERFAPKVVEHYADAAFEVTFELSGVTSTVPAGKSILEIAEINGISIDSSCREGTCGTCETYLLEGDVDHRDSILTSAERADSESMFICVSRAKRDCPRLVLEL</sequence>
<name>A0ABV5XZU4_ARTRM</name>
<evidence type="ECO:0000256" key="3">
    <source>
        <dbReference type="ARBA" id="ARBA00022714"/>
    </source>
</evidence>
<keyword evidence="4" id="KW-0479">Metal-binding</keyword>
<feature type="domain" description="2Fe-2S ferredoxin-type" evidence="8">
    <location>
        <begin position="244"/>
        <end position="331"/>
    </location>
</feature>
<evidence type="ECO:0000256" key="6">
    <source>
        <dbReference type="ARBA" id="ARBA00023004"/>
    </source>
</evidence>
<feature type="domain" description="FAD-binding FR-type" evidence="9">
    <location>
        <begin position="18"/>
        <end position="120"/>
    </location>
</feature>
<dbReference type="PROSITE" id="PS00197">
    <property type="entry name" value="2FE2S_FER_1"/>
    <property type="match status" value="1"/>
</dbReference>
<organism evidence="10 11">
    <name type="scientific">Arthrobacter ramosus</name>
    <dbReference type="NCBI Taxonomy" id="1672"/>
    <lineage>
        <taxon>Bacteria</taxon>
        <taxon>Bacillati</taxon>
        <taxon>Actinomycetota</taxon>
        <taxon>Actinomycetes</taxon>
        <taxon>Micrococcales</taxon>
        <taxon>Micrococcaceae</taxon>
        <taxon>Arthrobacter</taxon>
    </lineage>
</organism>
<dbReference type="InterPro" id="IPR017927">
    <property type="entry name" value="FAD-bd_FR_type"/>
</dbReference>
<keyword evidence="2" id="KW-0285">Flavoprotein</keyword>
<keyword evidence="3" id="KW-0001">2Fe-2S</keyword>
<dbReference type="CDD" id="cd06185">
    <property type="entry name" value="PDR_like"/>
    <property type="match status" value="1"/>
</dbReference>
<dbReference type="PROSITE" id="PS51384">
    <property type="entry name" value="FAD_FR"/>
    <property type="match status" value="1"/>
</dbReference>
<dbReference type="CDD" id="cd00207">
    <property type="entry name" value="fer2"/>
    <property type="match status" value="1"/>
</dbReference>
<dbReference type="Proteomes" id="UP001589702">
    <property type="component" value="Unassembled WGS sequence"/>
</dbReference>
<dbReference type="InterPro" id="IPR012675">
    <property type="entry name" value="Beta-grasp_dom_sf"/>
</dbReference>
<evidence type="ECO:0000256" key="5">
    <source>
        <dbReference type="ARBA" id="ARBA00023002"/>
    </source>
</evidence>
<accession>A0ABV5XZU4</accession>
<proteinExistence type="predicted"/>
<dbReference type="Pfam" id="PF00111">
    <property type="entry name" value="Fer2"/>
    <property type="match status" value="1"/>
</dbReference>
<dbReference type="Gene3D" id="3.40.50.80">
    <property type="entry name" value="Nucleotide-binding domain of ferredoxin-NADP reductase (FNR) module"/>
    <property type="match status" value="1"/>
</dbReference>
<dbReference type="Gene3D" id="2.40.30.10">
    <property type="entry name" value="Translation factors"/>
    <property type="match status" value="1"/>
</dbReference>
<keyword evidence="5" id="KW-0560">Oxidoreductase</keyword>
<dbReference type="InterPro" id="IPR017938">
    <property type="entry name" value="Riboflavin_synthase-like_b-brl"/>
</dbReference>
<evidence type="ECO:0000256" key="7">
    <source>
        <dbReference type="ARBA" id="ARBA00023014"/>
    </source>
</evidence>
<dbReference type="RefSeq" id="WP_234754919.1">
    <property type="nucleotide sequence ID" value="NZ_BAAAWN010000001.1"/>
</dbReference>
<dbReference type="EMBL" id="JBHMBC010000018">
    <property type="protein sequence ID" value="MFB9820262.1"/>
    <property type="molecule type" value="Genomic_DNA"/>
</dbReference>
<evidence type="ECO:0000256" key="2">
    <source>
        <dbReference type="ARBA" id="ARBA00022630"/>
    </source>
</evidence>
<gene>
    <name evidence="10" type="ORF">ACFFP1_12240</name>
</gene>
<evidence type="ECO:0000256" key="4">
    <source>
        <dbReference type="ARBA" id="ARBA00022723"/>
    </source>
</evidence>
<dbReference type="InterPro" id="IPR036010">
    <property type="entry name" value="2Fe-2S_ferredoxin-like_sf"/>
</dbReference>
<dbReference type="InterPro" id="IPR001041">
    <property type="entry name" value="2Fe-2S_ferredoxin-type"/>
</dbReference>
<dbReference type="Gene3D" id="3.10.20.30">
    <property type="match status" value="1"/>
</dbReference>
<dbReference type="SUPFAM" id="SSF63380">
    <property type="entry name" value="Riboflavin synthase domain-like"/>
    <property type="match status" value="1"/>
</dbReference>
<dbReference type="SUPFAM" id="SSF52343">
    <property type="entry name" value="Ferredoxin reductase-like, C-terminal NADP-linked domain"/>
    <property type="match status" value="1"/>
</dbReference>
<dbReference type="Pfam" id="PF00175">
    <property type="entry name" value="NAD_binding_1"/>
    <property type="match status" value="1"/>
</dbReference>
<keyword evidence="11" id="KW-1185">Reference proteome</keyword>
<dbReference type="PRINTS" id="PR00409">
    <property type="entry name" value="PHDIOXRDTASE"/>
</dbReference>
<evidence type="ECO:0000313" key="11">
    <source>
        <dbReference type="Proteomes" id="UP001589702"/>
    </source>
</evidence>
<evidence type="ECO:0000259" key="8">
    <source>
        <dbReference type="PROSITE" id="PS51085"/>
    </source>
</evidence>
<dbReference type="PANTHER" id="PTHR47354:SF1">
    <property type="entry name" value="CARNITINE MONOOXYGENASE REDUCTASE SUBUNIT"/>
    <property type="match status" value="1"/>
</dbReference>
<evidence type="ECO:0000313" key="10">
    <source>
        <dbReference type="EMBL" id="MFB9820262.1"/>
    </source>
</evidence>
<dbReference type="SUPFAM" id="SSF54292">
    <property type="entry name" value="2Fe-2S ferredoxin-like"/>
    <property type="match status" value="1"/>
</dbReference>